<dbReference type="GO" id="GO:0032259">
    <property type="term" value="P:methylation"/>
    <property type="evidence" value="ECO:0007669"/>
    <property type="project" value="UniProtKB-KW"/>
</dbReference>
<dbReference type="AlphaFoldDB" id="A0AAD6UFB9"/>
<reference evidence="5" key="1">
    <citation type="submission" date="2023-03" db="EMBL/GenBank/DDBJ databases">
        <title>Massive genome expansion in bonnet fungi (Mycena s.s.) driven by repeated elements and novel gene families across ecological guilds.</title>
        <authorList>
            <consortium name="Lawrence Berkeley National Laboratory"/>
            <person name="Harder C.B."/>
            <person name="Miyauchi S."/>
            <person name="Viragh M."/>
            <person name="Kuo A."/>
            <person name="Thoen E."/>
            <person name="Andreopoulos B."/>
            <person name="Lu D."/>
            <person name="Skrede I."/>
            <person name="Drula E."/>
            <person name="Henrissat B."/>
            <person name="Morin E."/>
            <person name="Kohler A."/>
            <person name="Barry K."/>
            <person name="LaButti K."/>
            <person name="Morin E."/>
            <person name="Salamov A."/>
            <person name="Lipzen A."/>
            <person name="Mereny Z."/>
            <person name="Hegedus B."/>
            <person name="Baldrian P."/>
            <person name="Stursova M."/>
            <person name="Weitz H."/>
            <person name="Taylor A."/>
            <person name="Grigoriev I.V."/>
            <person name="Nagy L.G."/>
            <person name="Martin F."/>
            <person name="Kauserud H."/>
        </authorList>
    </citation>
    <scope>NUCLEOTIDE SEQUENCE</scope>
    <source>
        <strain evidence="5">CBHHK173m</strain>
    </source>
</reference>
<evidence type="ECO:0000313" key="6">
    <source>
        <dbReference type="Proteomes" id="UP001222325"/>
    </source>
</evidence>
<keyword evidence="6" id="KW-1185">Reference proteome</keyword>
<evidence type="ECO:0000256" key="3">
    <source>
        <dbReference type="ARBA" id="ARBA00022691"/>
    </source>
</evidence>
<keyword evidence="1" id="KW-0489">Methyltransferase</keyword>
<dbReference type="PANTHER" id="PTHR43712">
    <property type="entry name" value="PUTATIVE (AFU_ORTHOLOGUE AFUA_4G14580)-RELATED"/>
    <property type="match status" value="1"/>
</dbReference>
<dbReference type="GO" id="GO:0008171">
    <property type="term" value="F:O-methyltransferase activity"/>
    <property type="evidence" value="ECO:0007669"/>
    <property type="project" value="InterPro"/>
</dbReference>
<dbReference type="InterPro" id="IPR016461">
    <property type="entry name" value="COMT-like"/>
</dbReference>
<feature type="domain" description="O-methyltransferase C-terminal" evidence="4">
    <location>
        <begin position="209"/>
        <end position="380"/>
    </location>
</feature>
<dbReference type="PROSITE" id="PS51683">
    <property type="entry name" value="SAM_OMT_II"/>
    <property type="match status" value="1"/>
</dbReference>
<dbReference type="Pfam" id="PF00891">
    <property type="entry name" value="Methyltransf_2"/>
    <property type="match status" value="1"/>
</dbReference>
<organism evidence="5 6">
    <name type="scientific">Mycena belliarum</name>
    <dbReference type="NCBI Taxonomy" id="1033014"/>
    <lineage>
        <taxon>Eukaryota</taxon>
        <taxon>Fungi</taxon>
        <taxon>Dikarya</taxon>
        <taxon>Basidiomycota</taxon>
        <taxon>Agaricomycotina</taxon>
        <taxon>Agaricomycetes</taxon>
        <taxon>Agaricomycetidae</taxon>
        <taxon>Agaricales</taxon>
        <taxon>Marasmiineae</taxon>
        <taxon>Mycenaceae</taxon>
        <taxon>Mycena</taxon>
    </lineage>
</organism>
<dbReference type="SUPFAM" id="SSF46785">
    <property type="entry name" value="Winged helix' DNA-binding domain"/>
    <property type="match status" value="1"/>
</dbReference>
<proteinExistence type="predicted"/>
<evidence type="ECO:0000259" key="4">
    <source>
        <dbReference type="Pfam" id="PF00891"/>
    </source>
</evidence>
<name>A0AAD6UFB9_9AGAR</name>
<dbReference type="Gene3D" id="3.40.50.150">
    <property type="entry name" value="Vaccinia Virus protein VP39"/>
    <property type="match status" value="1"/>
</dbReference>
<dbReference type="Proteomes" id="UP001222325">
    <property type="component" value="Unassembled WGS sequence"/>
</dbReference>
<dbReference type="PANTHER" id="PTHR43712:SF2">
    <property type="entry name" value="O-METHYLTRANSFERASE CICE"/>
    <property type="match status" value="1"/>
</dbReference>
<gene>
    <name evidence="5" type="ORF">B0H15DRAFT_819972</name>
</gene>
<evidence type="ECO:0000313" key="5">
    <source>
        <dbReference type="EMBL" id="KAJ7099362.1"/>
    </source>
</evidence>
<dbReference type="EMBL" id="JARJCN010000007">
    <property type="protein sequence ID" value="KAJ7099362.1"/>
    <property type="molecule type" value="Genomic_DNA"/>
</dbReference>
<dbReference type="SUPFAM" id="SSF53335">
    <property type="entry name" value="S-adenosyl-L-methionine-dependent methyltransferases"/>
    <property type="match status" value="1"/>
</dbReference>
<protein>
    <submittedName>
        <fullName evidence="5">O-methyltransferase</fullName>
    </submittedName>
</protein>
<sequence>MASNLIQLCDLISASVRVVDARCKALSGTYPDLNNAANTPEDEGLLQDAAVSRATSVALAAASQLIASMQYPSRTIIDTSLGCLISAALGVATESSIAEILREAGPQGCHINDIAKANHMDPVKIARVLRPLATQHIFREVSPNVFAHNRISVLLDTGKSSAEVLARPEDKYYGAKGYSALVRLNTEETFKAAAYIQDVVLDSTDTGDELDTPLNRAFGTHTDLFAWYEKPENETRFKRFGMAMDVTRRTSPPGAILQGFKWSSLPQNTLIVDVGGGVGSTSLEIAQANSHLVFVIQDRPAVVREGEKHWEKHIPDALTAGRVSFQAHNFFEPQPVNNADIFILRFICHDWSDSYTLRILQRLRAAAQSTTKLIVLERVIRFVCGEDESYKHIPGAVPADRPPEPLLANMGTVGMAPYLADMQMMALLRGCERTFPHYWSLLREAGWEIEEVYHPVGTLMDQLIAKPV</sequence>
<keyword evidence="3" id="KW-0949">S-adenosyl-L-methionine</keyword>
<keyword evidence="2" id="KW-0808">Transferase</keyword>
<dbReference type="Gene3D" id="1.10.10.10">
    <property type="entry name" value="Winged helix-like DNA-binding domain superfamily/Winged helix DNA-binding domain"/>
    <property type="match status" value="1"/>
</dbReference>
<comment type="caution">
    <text evidence="5">The sequence shown here is derived from an EMBL/GenBank/DDBJ whole genome shotgun (WGS) entry which is preliminary data.</text>
</comment>
<dbReference type="InterPro" id="IPR036390">
    <property type="entry name" value="WH_DNA-bd_sf"/>
</dbReference>
<evidence type="ECO:0000256" key="1">
    <source>
        <dbReference type="ARBA" id="ARBA00022603"/>
    </source>
</evidence>
<dbReference type="InterPro" id="IPR029063">
    <property type="entry name" value="SAM-dependent_MTases_sf"/>
</dbReference>
<evidence type="ECO:0000256" key="2">
    <source>
        <dbReference type="ARBA" id="ARBA00022679"/>
    </source>
</evidence>
<dbReference type="InterPro" id="IPR036388">
    <property type="entry name" value="WH-like_DNA-bd_sf"/>
</dbReference>
<dbReference type="InterPro" id="IPR001077">
    <property type="entry name" value="COMT_C"/>
</dbReference>
<accession>A0AAD6UFB9</accession>